<keyword evidence="3" id="KW-1185">Reference proteome</keyword>
<evidence type="ECO:0000256" key="1">
    <source>
        <dbReference type="SAM" id="SignalP"/>
    </source>
</evidence>
<evidence type="ECO:0000313" key="3">
    <source>
        <dbReference type="Proteomes" id="UP000475862"/>
    </source>
</evidence>
<dbReference type="EMBL" id="VYZN01000639">
    <property type="protein sequence ID" value="KAE9522809.1"/>
    <property type="molecule type" value="Genomic_DNA"/>
</dbReference>
<feature type="chain" id="PRO_5026203715" evidence="1">
    <location>
        <begin position="18"/>
        <end position="216"/>
    </location>
</feature>
<name>A0A6G0SWW0_APHGL</name>
<protein>
    <submittedName>
        <fullName evidence="2">Uncharacterized protein</fullName>
    </submittedName>
</protein>
<gene>
    <name evidence="2" type="ORF">AGLY_016771</name>
</gene>
<comment type="caution">
    <text evidence="2">The sequence shown here is derived from an EMBL/GenBank/DDBJ whole genome shotgun (WGS) entry which is preliminary data.</text>
</comment>
<feature type="signal peptide" evidence="1">
    <location>
        <begin position="1"/>
        <end position="17"/>
    </location>
</feature>
<accession>A0A6G0SWW0</accession>
<reference evidence="2 3" key="1">
    <citation type="submission" date="2019-08" db="EMBL/GenBank/DDBJ databases">
        <title>The genome of the soybean aphid Biotype 1, its phylome, world population structure and adaptation to the North American continent.</title>
        <authorList>
            <person name="Giordano R."/>
            <person name="Donthu R.K."/>
            <person name="Hernandez A.G."/>
            <person name="Wright C.L."/>
            <person name="Zimin A.V."/>
        </authorList>
    </citation>
    <scope>NUCLEOTIDE SEQUENCE [LARGE SCALE GENOMIC DNA]</scope>
    <source>
        <tissue evidence="2">Whole aphids</tissue>
    </source>
</reference>
<dbReference type="AlphaFoldDB" id="A0A6G0SWW0"/>
<proteinExistence type="predicted"/>
<evidence type="ECO:0000313" key="2">
    <source>
        <dbReference type="EMBL" id="KAE9522809.1"/>
    </source>
</evidence>
<dbReference type="Proteomes" id="UP000475862">
    <property type="component" value="Unassembled WGS sequence"/>
</dbReference>
<sequence length="216" mass="25906">MLFFVSLLALLLFKSFQYVYEPLHNFVSIKQKKSHKRVPGCLTPLQYIILYFSSEWNVIYNIYYCVNFLTAAVRDELKNYHRSPTPSQRHYPKYKNPCTKTSRVHGKWKYLCKSDVMLNDFVIDFTFDEQRVSGYLPLCCTLGTVWITNIYYRSVKFKSNDRYHCKQKTILNEDDFFLITIRITYEDYCIKFSSILTGPKKFYPYFQNKFSENSKI</sequence>
<keyword evidence="1" id="KW-0732">Signal</keyword>
<organism evidence="2 3">
    <name type="scientific">Aphis glycines</name>
    <name type="common">Soybean aphid</name>
    <dbReference type="NCBI Taxonomy" id="307491"/>
    <lineage>
        <taxon>Eukaryota</taxon>
        <taxon>Metazoa</taxon>
        <taxon>Ecdysozoa</taxon>
        <taxon>Arthropoda</taxon>
        <taxon>Hexapoda</taxon>
        <taxon>Insecta</taxon>
        <taxon>Pterygota</taxon>
        <taxon>Neoptera</taxon>
        <taxon>Paraneoptera</taxon>
        <taxon>Hemiptera</taxon>
        <taxon>Sternorrhyncha</taxon>
        <taxon>Aphidomorpha</taxon>
        <taxon>Aphidoidea</taxon>
        <taxon>Aphididae</taxon>
        <taxon>Aphidini</taxon>
        <taxon>Aphis</taxon>
        <taxon>Aphis</taxon>
    </lineage>
</organism>